<name>A0AB38YE95_9GAMM</name>
<proteinExistence type="predicted"/>
<dbReference type="InterPro" id="IPR018772">
    <property type="entry name" value="Transcription_activator_HlyU"/>
</dbReference>
<organism evidence="1">
    <name type="scientific">Salinispirillum sp. LH 10-3-1</name>
    <dbReference type="NCBI Taxonomy" id="2952525"/>
    <lineage>
        <taxon>Bacteria</taxon>
        <taxon>Pseudomonadati</taxon>
        <taxon>Pseudomonadota</taxon>
        <taxon>Gammaproteobacteria</taxon>
        <taxon>Oceanospirillales</taxon>
        <taxon>Saccharospirillaceae</taxon>
        <taxon>Salinispirillum</taxon>
    </lineage>
</organism>
<accession>A0AB38YE95</accession>
<sequence>MHRYVETGTLSSVDSGGNLMFDWLKSLFVAQPQSTAASVQAEEEYNGFMIKIAPMPVGGQYRISAHISRVGAEEPSHHLIRADLLPDLDTAVEHTRLKARQAVDQLGDRLFSTDQ</sequence>
<protein>
    <submittedName>
        <fullName evidence="1">HlyU family transcriptional regulator</fullName>
    </submittedName>
</protein>
<gene>
    <name evidence="1" type="ORF">NFC81_11880</name>
</gene>
<dbReference type="RefSeq" id="WP_304994692.1">
    <property type="nucleotide sequence ID" value="NZ_CP101717.1"/>
</dbReference>
<reference evidence="1" key="1">
    <citation type="submission" date="2022-07" db="EMBL/GenBank/DDBJ databases">
        <title>Complete genome sequence of Salinispirillum sp. LH10-3-1 capable of multiple carbohydrate inversion isolated from a soda lake.</title>
        <authorList>
            <person name="Liu J."/>
            <person name="Zhai Y."/>
            <person name="Zhang H."/>
            <person name="Yang H."/>
            <person name="Qu J."/>
            <person name="Li J."/>
        </authorList>
    </citation>
    <scope>NUCLEOTIDE SEQUENCE</scope>
    <source>
        <strain evidence="1">LH 10-3-1</strain>
    </source>
</reference>
<dbReference type="Pfam" id="PF10115">
    <property type="entry name" value="HlyU"/>
    <property type="match status" value="1"/>
</dbReference>
<dbReference type="AlphaFoldDB" id="A0AB38YE95"/>
<evidence type="ECO:0000313" key="1">
    <source>
        <dbReference type="EMBL" id="WLD57406.1"/>
    </source>
</evidence>
<dbReference type="EMBL" id="CP101717">
    <property type="protein sequence ID" value="WLD57406.1"/>
    <property type="molecule type" value="Genomic_DNA"/>
</dbReference>